<dbReference type="InterPro" id="IPR013088">
    <property type="entry name" value="Znf_NHR/GATA"/>
</dbReference>
<dbReference type="InterPro" id="IPR050234">
    <property type="entry name" value="Nuclear_hormone_rcpt_NR1"/>
</dbReference>
<evidence type="ECO:0000256" key="13">
    <source>
        <dbReference type="SAM" id="MobiDB-lite"/>
    </source>
</evidence>
<feature type="domain" description="Nuclear receptor" evidence="14">
    <location>
        <begin position="32"/>
        <end position="107"/>
    </location>
</feature>
<dbReference type="GO" id="GO:0000978">
    <property type="term" value="F:RNA polymerase II cis-regulatory region sequence-specific DNA binding"/>
    <property type="evidence" value="ECO:0007669"/>
    <property type="project" value="TreeGrafter"/>
</dbReference>
<reference evidence="15 16" key="1">
    <citation type="submission" date="2019-09" db="EMBL/GenBank/DDBJ databases">
        <title>Bird 10,000 Genomes (B10K) Project - Family phase.</title>
        <authorList>
            <person name="Zhang G."/>
        </authorList>
    </citation>
    <scope>NUCLEOTIDE SEQUENCE [LARGE SCALE GENOMIC DNA]</scope>
    <source>
        <strain evidence="15">OUT-0004</strain>
    </source>
</reference>
<evidence type="ECO:0000256" key="4">
    <source>
        <dbReference type="ARBA" id="ARBA00022723"/>
    </source>
</evidence>
<evidence type="ECO:0000256" key="9">
    <source>
        <dbReference type="ARBA" id="ARBA00023159"/>
    </source>
</evidence>
<dbReference type="OrthoDB" id="6355676at2759"/>
<dbReference type="Gene3D" id="1.10.565.10">
    <property type="entry name" value="Retinoid X Receptor"/>
    <property type="match status" value="1"/>
</dbReference>
<dbReference type="Gene3D" id="3.30.50.10">
    <property type="entry name" value="Erythroid Transcription Factor GATA-1, subunit A"/>
    <property type="match status" value="1"/>
</dbReference>
<dbReference type="SMART" id="SM00399">
    <property type="entry name" value="ZnF_C4"/>
    <property type="match status" value="1"/>
</dbReference>
<dbReference type="GO" id="GO:0004879">
    <property type="term" value="F:nuclear receptor activity"/>
    <property type="evidence" value="ECO:0007669"/>
    <property type="project" value="TreeGrafter"/>
</dbReference>
<dbReference type="InterPro" id="IPR035500">
    <property type="entry name" value="NHR-like_dom_sf"/>
</dbReference>
<dbReference type="InterPro" id="IPR001628">
    <property type="entry name" value="Znf_hrmn_rcpt"/>
</dbReference>
<feature type="non-terminal residue" evidence="15">
    <location>
        <position position="261"/>
    </location>
</feature>
<dbReference type="PROSITE" id="PS00031">
    <property type="entry name" value="NUCLEAR_REC_DBD_1"/>
    <property type="match status" value="1"/>
</dbReference>
<keyword evidence="10" id="KW-0804">Transcription</keyword>
<accession>A0A7K6WIU8</accession>
<evidence type="ECO:0000313" key="15">
    <source>
        <dbReference type="EMBL" id="NWX47307.1"/>
    </source>
</evidence>
<keyword evidence="2" id="KW-0963">Cytoplasm</keyword>
<dbReference type="GO" id="GO:0030154">
    <property type="term" value="P:cell differentiation"/>
    <property type="evidence" value="ECO:0007669"/>
    <property type="project" value="TreeGrafter"/>
</dbReference>
<keyword evidence="11" id="KW-0675">Receptor</keyword>
<evidence type="ECO:0000256" key="11">
    <source>
        <dbReference type="ARBA" id="ARBA00023170"/>
    </source>
</evidence>
<dbReference type="Proteomes" id="UP000516988">
    <property type="component" value="Unassembled WGS sequence"/>
</dbReference>
<feature type="region of interest" description="Disordered" evidence="13">
    <location>
        <begin position="1"/>
        <end position="25"/>
    </location>
</feature>
<dbReference type="GO" id="GO:0000122">
    <property type="term" value="P:negative regulation of transcription by RNA polymerase II"/>
    <property type="evidence" value="ECO:0007669"/>
    <property type="project" value="TreeGrafter"/>
</dbReference>
<evidence type="ECO:0000256" key="1">
    <source>
        <dbReference type="ARBA" id="ARBA00004496"/>
    </source>
</evidence>
<dbReference type="CDD" id="cd07156">
    <property type="entry name" value="NR_DBD_VDR_like"/>
    <property type="match status" value="1"/>
</dbReference>
<evidence type="ECO:0000256" key="2">
    <source>
        <dbReference type="ARBA" id="ARBA00022490"/>
    </source>
</evidence>
<keyword evidence="9" id="KW-0010">Activator</keyword>
<dbReference type="PANTHER" id="PTHR24082">
    <property type="entry name" value="NUCLEAR HORMONE RECEPTOR"/>
    <property type="match status" value="1"/>
</dbReference>
<keyword evidence="6" id="KW-0862">Zinc</keyword>
<evidence type="ECO:0000256" key="5">
    <source>
        <dbReference type="ARBA" id="ARBA00022771"/>
    </source>
</evidence>
<evidence type="ECO:0000256" key="10">
    <source>
        <dbReference type="ARBA" id="ARBA00023163"/>
    </source>
</evidence>
<evidence type="ECO:0000313" key="16">
    <source>
        <dbReference type="Proteomes" id="UP000516988"/>
    </source>
</evidence>
<dbReference type="SUPFAM" id="SSF48508">
    <property type="entry name" value="Nuclear receptor ligand-binding domain"/>
    <property type="match status" value="1"/>
</dbReference>
<comment type="subcellular location">
    <subcellularLocation>
        <location evidence="1">Cytoplasm</location>
    </subcellularLocation>
</comment>
<sequence length="261" mass="28601">VSVSSPSDAESSPQALWGPQAPEGEDAEPAEEKVCAVCGDRATGYHFHVMTCEGCKGFFRRSINKGIRFTCPFAQSCPITKAKRRQCQACRLQKCLDVGMRKDMIMSEEALQRRRALRGQRRLAREQPEGLTAEQQELIDILIAAHKRTFDSSFSQFTHYRVSGAPATRPSPRPPQPSTDAPAAAATARPLFQPPQSTFSPSPAAMLPHFADLSTFMIQQVISFAKEIPAFRSAEGARAGDRRHRPGPDASPCPPPSRSLP</sequence>
<evidence type="ECO:0000256" key="12">
    <source>
        <dbReference type="ARBA" id="ARBA00023242"/>
    </source>
</evidence>
<evidence type="ECO:0000259" key="14">
    <source>
        <dbReference type="PROSITE" id="PS51030"/>
    </source>
</evidence>
<feature type="region of interest" description="Disordered" evidence="13">
    <location>
        <begin position="234"/>
        <end position="261"/>
    </location>
</feature>
<proteinExistence type="predicted"/>
<dbReference type="PRINTS" id="PR00047">
    <property type="entry name" value="STROIDFINGER"/>
</dbReference>
<keyword evidence="4" id="KW-0479">Metal-binding</keyword>
<feature type="compositionally biased region" description="Low complexity" evidence="13">
    <location>
        <begin position="1"/>
        <end position="13"/>
    </location>
</feature>
<dbReference type="GO" id="GO:0005737">
    <property type="term" value="C:cytoplasm"/>
    <property type="evidence" value="ECO:0007669"/>
    <property type="project" value="UniProtKB-SubCell"/>
</dbReference>
<dbReference type="PROSITE" id="PS51030">
    <property type="entry name" value="NUCLEAR_REC_DBD_2"/>
    <property type="match status" value="1"/>
</dbReference>
<protein>
    <submittedName>
        <fullName evidence="15">NR1I3 protein</fullName>
    </submittedName>
</protein>
<keyword evidence="7" id="KW-0805">Transcription regulation</keyword>
<gene>
    <name evidence="15" type="primary">Nr1i3</name>
    <name evidence="15" type="ORF">STECAR_R10688</name>
</gene>
<evidence type="ECO:0000256" key="6">
    <source>
        <dbReference type="ARBA" id="ARBA00022833"/>
    </source>
</evidence>
<dbReference type="EMBL" id="VZSC01012133">
    <property type="protein sequence ID" value="NWX47307.1"/>
    <property type="molecule type" value="Genomic_DNA"/>
</dbReference>
<evidence type="ECO:0000256" key="8">
    <source>
        <dbReference type="ARBA" id="ARBA00023125"/>
    </source>
</evidence>
<dbReference type="PANTHER" id="PTHR24082:SF231">
    <property type="entry name" value="NUCLEAR RECEPTOR SUBFAMILY 1 GROUP I MEMBER 3"/>
    <property type="match status" value="1"/>
</dbReference>
<evidence type="ECO:0000256" key="7">
    <source>
        <dbReference type="ARBA" id="ARBA00023015"/>
    </source>
</evidence>
<dbReference type="Pfam" id="PF00105">
    <property type="entry name" value="zf-C4"/>
    <property type="match status" value="1"/>
</dbReference>
<keyword evidence="5" id="KW-0863">Zinc-finger</keyword>
<comment type="caution">
    <text evidence="15">The sequence shown here is derived from an EMBL/GenBank/DDBJ whole genome shotgun (WGS) entry which is preliminary data.</text>
</comment>
<keyword evidence="16" id="KW-1185">Reference proteome</keyword>
<evidence type="ECO:0000256" key="3">
    <source>
        <dbReference type="ARBA" id="ARBA00022553"/>
    </source>
</evidence>
<dbReference type="SUPFAM" id="SSF57716">
    <property type="entry name" value="Glucocorticoid receptor-like (DNA-binding domain)"/>
    <property type="match status" value="1"/>
</dbReference>
<feature type="region of interest" description="Disordered" evidence="13">
    <location>
        <begin position="162"/>
        <end position="185"/>
    </location>
</feature>
<keyword evidence="12" id="KW-0539">Nucleus</keyword>
<dbReference type="FunFam" id="3.30.50.10:FF:000044">
    <property type="entry name" value="retinoic acid receptor beta isoform X4"/>
    <property type="match status" value="1"/>
</dbReference>
<feature type="non-terminal residue" evidence="15">
    <location>
        <position position="1"/>
    </location>
</feature>
<name>A0A7K6WIU8_STECA</name>
<dbReference type="GO" id="GO:0008270">
    <property type="term" value="F:zinc ion binding"/>
    <property type="evidence" value="ECO:0007669"/>
    <property type="project" value="UniProtKB-KW"/>
</dbReference>
<organism evidence="15 16">
    <name type="scientific">Steatornis caripensis</name>
    <name type="common">Oilbird</name>
    <dbReference type="NCBI Taxonomy" id="48435"/>
    <lineage>
        <taxon>Eukaryota</taxon>
        <taxon>Metazoa</taxon>
        <taxon>Chordata</taxon>
        <taxon>Craniata</taxon>
        <taxon>Vertebrata</taxon>
        <taxon>Euteleostomi</taxon>
        <taxon>Archelosauria</taxon>
        <taxon>Archosauria</taxon>
        <taxon>Dinosauria</taxon>
        <taxon>Saurischia</taxon>
        <taxon>Theropoda</taxon>
        <taxon>Coelurosauria</taxon>
        <taxon>Aves</taxon>
        <taxon>Neognathae</taxon>
        <taxon>Neoaves</taxon>
        <taxon>Strisores</taxon>
        <taxon>Caprimulgiformes</taxon>
        <taxon>Steatornithidae</taxon>
        <taxon>Steatornis</taxon>
    </lineage>
</organism>
<dbReference type="GO" id="GO:0045944">
    <property type="term" value="P:positive regulation of transcription by RNA polymerase II"/>
    <property type="evidence" value="ECO:0007669"/>
    <property type="project" value="TreeGrafter"/>
</dbReference>
<dbReference type="AlphaFoldDB" id="A0A7K6WIU8"/>
<keyword evidence="3" id="KW-0597">Phosphoprotein</keyword>
<feature type="compositionally biased region" description="Pro residues" evidence="13">
    <location>
        <begin position="249"/>
        <end position="261"/>
    </location>
</feature>
<keyword evidence="8" id="KW-0238">DNA-binding</keyword>